<keyword evidence="7" id="KW-1015">Disulfide bond</keyword>
<dbReference type="SUPFAM" id="SSF103473">
    <property type="entry name" value="MFS general substrate transporter"/>
    <property type="match status" value="1"/>
</dbReference>
<evidence type="ECO:0000313" key="10">
    <source>
        <dbReference type="EMBL" id="KAK3088850.1"/>
    </source>
</evidence>
<dbReference type="GO" id="GO:0043252">
    <property type="term" value="P:sodium-independent organic anion transport"/>
    <property type="evidence" value="ECO:0007669"/>
    <property type="project" value="TreeGrafter"/>
</dbReference>
<dbReference type="PROSITE" id="PS51465">
    <property type="entry name" value="KAZAL_2"/>
    <property type="match status" value="1"/>
</dbReference>
<feature type="transmembrane region" description="Helical" evidence="8">
    <location>
        <begin position="250"/>
        <end position="274"/>
    </location>
</feature>
<dbReference type="GO" id="GO:0006811">
    <property type="term" value="P:monoatomic ion transport"/>
    <property type="evidence" value="ECO:0007669"/>
    <property type="project" value="UniProtKB-KW"/>
</dbReference>
<dbReference type="InterPro" id="IPR036259">
    <property type="entry name" value="MFS_trans_sf"/>
</dbReference>
<keyword evidence="5 8" id="KW-1133">Transmembrane helix</keyword>
<keyword evidence="6 8" id="KW-0472">Membrane</keyword>
<evidence type="ECO:0000313" key="11">
    <source>
        <dbReference type="Proteomes" id="UP001186944"/>
    </source>
</evidence>
<evidence type="ECO:0000259" key="9">
    <source>
        <dbReference type="PROSITE" id="PS51465"/>
    </source>
</evidence>
<dbReference type="Pfam" id="PF07648">
    <property type="entry name" value="Kazal_2"/>
    <property type="match status" value="1"/>
</dbReference>
<dbReference type="InterPro" id="IPR002350">
    <property type="entry name" value="Kazal_dom"/>
</dbReference>
<accession>A0AA88XNT4</accession>
<reference evidence="10" key="1">
    <citation type="submission" date="2019-08" db="EMBL/GenBank/DDBJ databases">
        <title>The improved chromosome-level genome for the pearl oyster Pinctada fucata martensii using PacBio sequencing and Hi-C.</title>
        <authorList>
            <person name="Zheng Z."/>
        </authorList>
    </citation>
    <scope>NUCLEOTIDE SEQUENCE</scope>
    <source>
        <strain evidence="10">ZZ-2019</strain>
        <tissue evidence="10">Adductor muscle</tissue>
    </source>
</reference>
<dbReference type="SUPFAM" id="SSF100895">
    <property type="entry name" value="Kazal-type serine protease inhibitors"/>
    <property type="match status" value="1"/>
</dbReference>
<keyword evidence="8" id="KW-0813">Transport</keyword>
<evidence type="ECO:0000256" key="3">
    <source>
        <dbReference type="ARBA" id="ARBA00022475"/>
    </source>
</evidence>
<dbReference type="PANTHER" id="PTHR11388">
    <property type="entry name" value="ORGANIC ANION TRANSPORTER"/>
    <property type="match status" value="1"/>
</dbReference>
<sequence>MKTPDSGQDEDEIPECGLGSFTPKALQCCNNLLSFSFVYGFAVLLTQALGMYISSQITTLERQFDLSSTDSGIIMSCNDIGFLATVLFMSYYGPRGHIPRIIALCAFLYGASGVLSSLPQFITDGKMEGGVAQGGNASSTNVLCGSGLGNDSDRCSSRHHESGDNAVKWVVGYLGICLVIQGIGKTPRSALGTLYLDSSTDKTKTGLYLGITTTMGLFGPFLALTLGGVFGRIPVDLKDTSITPRDPRWIGAWWIGFLMFGILAIISSIPICLYPKRDVGHNKESQTEEEKKSLCTDLKGIPLMALRIFQRPVYLLNLLGLSLLLFGVMGMSSFGPKYIENQFYQPTWKANLLLGGEKLITGTIGTFLGGLISSRLKLNLQGCLRMIVIVTTITAALESLTFVFGCSNTEIHGLNWEQGTSSDTHVSCACAGASFLTVCGKNGMTFYSPCHAGCTNETNNVYDGCSLAGGIATPGICDTDCPYLIPYMVTSIISTLTGTLAIMPMYLVILRSVAESDRSLAMGINSFILSLVVFLPAPIVFGKLFDGTCKLWKDTCGSKGACKLYDIVSMRYIMVAMEVGLRIAALLVYIVAYFVAIRQARREKKDGKEDINDMELKVESQRL</sequence>
<evidence type="ECO:0000256" key="2">
    <source>
        <dbReference type="ARBA" id="ARBA00009657"/>
    </source>
</evidence>
<feature type="transmembrane region" description="Helical" evidence="8">
    <location>
        <begin position="101"/>
        <end position="122"/>
    </location>
</feature>
<keyword evidence="4 8" id="KW-0812">Transmembrane</keyword>
<dbReference type="EMBL" id="VSWD01000011">
    <property type="protein sequence ID" value="KAK3088850.1"/>
    <property type="molecule type" value="Genomic_DNA"/>
</dbReference>
<feature type="transmembrane region" description="Helical" evidence="8">
    <location>
        <begin position="73"/>
        <end position="94"/>
    </location>
</feature>
<dbReference type="InterPro" id="IPR004156">
    <property type="entry name" value="OATP"/>
</dbReference>
<evidence type="ECO:0000256" key="4">
    <source>
        <dbReference type="ARBA" id="ARBA00022692"/>
    </source>
</evidence>
<feature type="transmembrane region" description="Helical" evidence="8">
    <location>
        <begin position="520"/>
        <end position="541"/>
    </location>
</feature>
<dbReference type="Proteomes" id="UP001186944">
    <property type="component" value="Unassembled WGS sequence"/>
</dbReference>
<feature type="transmembrane region" description="Helical" evidence="8">
    <location>
        <begin position="205"/>
        <end position="230"/>
    </location>
</feature>
<feature type="domain" description="Kazal-like" evidence="9">
    <location>
        <begin position="422"/>
        <end position="479"/>
    </location>
</feature>
<name>A0AA88XNT4_PINIB</name>
<feature type="transmembrane region" description="Helical" evidence="8">
    <location>
        <begin position="313"/>
        <end position="332"/>
    </location>
</feature>
<dbReference type="AlphaFoldDB" id="A0AA88XNT4"/>
<evidence type="ECO:0000256" key="8">
    <source>
        <dbReference type="RuleBase" id="RU362056"/>
    </source>
</evidence>
<keyword evidence="3" id="KW-1003">Cell membrane</keyword>
<comment type="subcellular location">
    <subcellularLocation>
        <location evidence="1 8">Cell membrane</location>
        <topology evidence="1 8">Multi-pass membrane protein</topology>
    </subcellularLocation>
</comment>
<proteinExistence type="inferred from homology"/>
<organism evidence="10 11">
    <name type="scientific">Pinctada imbricata</name>
    <name type="common">Atlantic pearl-oyster</name>
    <name type="synonym">Pinctada martensii</name>
    <dbReference type="NCBI Taxonomy" id="66713"/>
    <lineage>
        <taxon>Eukaryota</taxon>
        <taxon>Metazoa</taxon>
        <taxon>Spiralia</taxon>
        <taxon>Lophotrochozoa</taxon>
        <taxon>Mollusca</taxon>
        <taxon>Bivalvia</taxon>
        <taxon>Autobranchia</taxon>
        <taxon>Pteriomorphia</taxon>
        <taxon>Pterioida</taxon>
        <taxon>Pterioidea</taxon>
        <taxon>Pteriidae</taxon>
        <taxon>Pinctada</taxon>
    </lineage>
</organism>
<dbReference type="GO" id="GO:0016323">
    <property type="term" value="C:basolateral plasma membrane"/>
    <property type="evidence" value="ECO:0007669"/>
    <property type="project" value="TreeGrafter"/>
</dbReference>
<feature type="transmembrane region" description="Helical" evidence="8">
    <location>
        <begin position="573"/>
        <end position="596"/>
    </location>
</feature>
<dbReference type="CDD" id="cd17336">
    <property type="entry name" value="MFS_SLCO_OATP"/>
    <property type="match status" value="1"/>
</dbReference>
<keyword evidence="11" id="KW-1185">Reference proteome</keyword>
<dbReference type="InterPro" id="IPR036058">
    <property type="entry name" value="Kazal_dom_sf"/>
</dbReference>
<keyword evidence="8" id="KW-0406">Ion transport</keyword>
<comment type="similarity">
    <text evidence="2 8">Belongs to the organo anion transporter (TC 2.A.60) family.</text>
</comment>
<gene>
    <name evidence="10" type="ORF">FSP39_024570</name>
</gene>
<evidence type="ECO:0000256" key="7">
    <source>
        <dbReference type="ARBA" id="ARBA00023157"/>
    </source>
</evidence>
<comment type="caution">
    <text evidence="10">The sequence shown here is derived from an EMBL/GenBank/DDBJ whole genome shotgun (WGS) entry which is preliminary data.</text>
</comment>
<protein>
    <recommendedName>
        <fullName evidence="8">Solute carrier organic anion transporter family member</fullName>
    </recommendedName>
</protein>
<feature type="transmembrane region" description="Helical" evidence="8">
    <location>
        <begin position="384"/>
        <end position="404"/>
    </location>
</feature>
<dbReference type="Pfam" id="PF03137">
    <property type="entry name" value="OATP"/>
    <property type="match status" value="1"/>
</dbReference>
<dbReference type="NCBIfam" id="TIGR00805">
    <property type="entry name" value="oat"/>
    <property type="match status" value="1"/>
</dbReference>
<dbReference type="PANTHER" id="PTHR11388:SF142">
    <property type="entry name" value="SOLUTE CARRIER ORGANIC ANION TRANSPORTER FAMILY MEMBER 5A1"/>
    <property type="match status" value="1"/>
</dbReference>
<feature type="transmembrane region" description="Helical" evidence="8">
    <location>
        <begin position="352"/>
        <end position="372"/>
    </location>
</feature>
<evidence type="ECO:0000256" key="1">
    <source>
        <dbReference type="ARBA" id="ARBA00004651"/>
    </source>
</evidence>
<feature type="transmembrane region" description="Helical" evidence="8">
    <location>
        <begin position="32"/>
        <end position="53"/>
    </location>
</feature>
<dbReference type="GO" id="GO:0015347">
    <property type="term" value="F:sodium-independent organic anion transmembrane transporter activity"/>
    <property type="evidence" value="ECO:0007669"/>
    <property type="project" value="TreeGrafter"/>
</dbReference>
<dbReference type="Gene3D" id="1.20.1250.20">
    <property type="entry name" value="MFS general substrate transporter like domains"/>
    <property type="match status" value="1"/>
</dbReference>
<feature type="transmembrane region" description="Helical" evidence="8">
    <location>
        <begin position="484"/>
        <end position="508"/>
    </location>
</feature>
<evidence type="ECO:0000256" key="5">
    <source>
        <dbReference type="ARBA" id="ARBA00022989"/>
    </source>
</evidence>
<feature type="transmembrane region" description="Helical" evidence="8">
    <location>
        <begin position="166"/>
        <end position="184"/>
    </location>
</feature>
<evidence type="ECO:0000256" key="6">
    <source>
        <dbReference type="ARBA" id="ARBA00023136"/>
    </source>
</evidence>